<keyword evidence="3" id="KW-1185">Reference proteome</keyword>
<dbReference type="Proteomes" id="UP000000311">
    <property type="component" value="Unassembled WGS sequence"/>
</dbReference>
<keyword evidence="1" id="KW-0812">Transmembrane</keyword>
<organism evidence="3">
    <name type="scientific">Camponotus floridanus</name>
    <name type="common">Florida carpenter ant</name>
    <dbReference type="NCBI Taxonomy" id="104421"/>
    <lineage>
        <taxon>Eukaryota</taxon>
        <taxon>Metazoa</taxon>
        <taxon>Ecdysozoa</taxon>
        <taxon>Arthropoda</taxon>
        <taxon>Hexapoda</taxon>
        <taxon>Insecta</taxon>
        <taxon>Pterygota</taxon>
        <taxon>Neoptera</taxon>
        <taxon>Endopterygota</taxon>
        <taxon>Hymenoptera</taxon>
        <taxon>Apocrita</taxon>
        <taxon>Aculeata</taxon>
        <taxon>Formicoidea</taxon>
        <taxon>Formicidae</taxon>
        <taxon>Formicinae</taxon>
        <taxon>Camponotus</taxon>
    </lineage>
</organism>
<reference evidence="2 3" key="1">
    <citation type="journal article" date="2010" name="Science">
        <title>Genomic comparison of the ants Camponotus floridanus and Harpegnathos saltator.</title>
        <authorList>
            <person name="Bonasio R."/>
            <person name="Zhang G."/>
            <person name="Ye C."/>
            <person name="Mutti N.S."/>
            <person name="Fang X."/>
            <person name="Qin N."/>
            <person name="Donahue G."/>
            <person name="Yang P."/>
            <person name="Li Q."/>
            <person name="Li C."/>
            <person name="Zhang P."/>
            <person name="Huang Z."/>
            <person name="Berger S.L."/>
            <person name="Reinberg D."/>
            <person name="Wang J."/>
            <person name="Liebig J."/>
        </authorList>
    </citation>
    <scope>NUCLEOTIDE SEQUENCE [LARGE SCALE GENOMIC DNA]</scope>
    <source>
        <strain evidence="3">C129</strain>
    </source>
</reference>
<gene>
    <name evidence="2" type="ORF">EAG_13531</name>
</gene>
<name>E2AX96_CAMFO</name>
<evidence type="ECO:0000256" key="1">
    <source>
        <dbReference type="SAM" id="Phobius"/>
    </source>
</evidence>
<dbReference type="EMBL" id="GL443537">
    <property type="protein sequence ID" value="EFN61943.1"/>
    <property type="molecule type" value="Genomic_DNA"/>
</dbReference>
<sequence length="62" mass="7181">LQTYYCYDTDKSPQFELTYFTQVVGLFMAVVMYASIDSFLGLVIFHVCGQLENFRGRLVNLD</sequence>
<feature type="non-terminal residue" evidence="2">
    <location>
        <position position="62"/>
    </location>
</feature>
<proteinExistence type="predicted"/>
<dbReference type="InParanoid" id="E2AX96"/>
<evidence type="ECO:0000313" key="3">
    <source>
        <dbReference type="Proteomes" id="UP000000311"/>
    </source>
</evidence>
<evidence type="ECO:0000313" key="2">
    <source>
        <dbReference type="EMBL" id="EFN61943.1"/>
    </source>
</evidence>
<feature type="non-terminal residue" evidence="2">
    <location>
        <position position="1"/>
    </location>
</feature>
<keyword evidence="1" id="KW-0472">Membrane</keyword>
<accession>E2AX96</accession>
<protein>
    <submittedName>
        <fullName evidence="2">Uncharacterized protein</fullName>
    </submittedName>
</protein>
<feature type="transmembrane region" description="Helical" evidence="1">
    <location>
        <begin position="20"/>
        <end position="48"/>
    </location>
</feature>
<dbReference type="AlphaFoldDB" id="E2AX96"/>
<keyword evidence="1" id="KW-1133">Transmembrane helix</keyword>